<accession>A0A1M7Q6F2</accession>
<reference evidence="1 2" key="1">
    <citation type="submission" date="2016-11" db="EMBL/GenBank/DDBJ databases">
        <authorList>
            <person name="Jaros S."/>
            <person name="Januszkiewicz K."/>
            <person name="Wedrychowicz H."/>
        </authorList>
    </citation>
    <scope>NUCLEOTIDE SEQUENCE [LARGE SCALE GENOMIC DNA]</scope>
    <source>
        <strain evidence="1 2">CGMCC 4.2025</strain>
    </source>
</reference>
<proteinExistence type="predicted"/>
<evidence type="ECO:0000313" key="1">
    <source>
        <dbReference type="EMBL" id="SHN25995.1"/>
    </source>
</evidence>
<evidence type="ECO:0000313" key="2">
    <source>
        <dbReference type="Proteomes" id="UP000184111"/>
    </source>
</evidence>
<organism evidence="1 2">
    <name type="scientific">Actinacidiphila paucisporea</name>
    <dbReference type="NCBI Taxonomy" id="310782"/>
    <lineage>
        <taxon>Bacteria</taxon>
        <taxon>Bacillati</taxon>
        <taxon>Actinomycetota</taxon>
        <taxon>Actinomycetes</taxon>
        <taxon>Kitasatosporales</taxon>
        <taxon>Streptomycetaceae</taxon>
        <taxon>Actinacidiphila</taxon>
    </lineage>
</organism>
<gene>
    <name evidence="1" type="ORF">SAMN05216499_12971</name>
</gene>
<dbReference type="EMBL" id="FRBI01000029">
    <property type="protein sequence ID" value="SHN25995.1"/>
    <property type="molecule type" value="Genomic_DNA"/>
</dbReference>
<dbReference type="AlphaFoldDB" id="A0A1M7Q6F2"/>
<keyword evidence="2" id="KW-1185">Reference proteome</keyword>
<name>A0A1M7Q6F2_9ACTN</name>
<dbReference type="Proteomes" id="UP000184111">
    <property type="component" value="Unassembled WGS sequence"/>
</dbReference>
<sequence>MLRFAWIPWISAGTVRNVTSVTLGTVCGLQGFP</sequence>
<protein>
    <submittedName>
        <fullName evidence="1">Uncharacterized protein</fullName>
    </submittedName>
</protein>